<sequence length="202" mass="23281">MKTQIKTLTPDECDKLLSHLRFPPGSHQPIRIGHRNYTMALLMLDTGCRVGELVKLEQNQLVFNSTPVNALTIFKHQAKNKHERTVPISSRLRTALEQMSRQLWINDHDHGTRYAFYATWCMRPLTVRQVQRIITAAGKLSIGLDIHPHILRHTFGTRLMKITDMRTVQELLGHKRLSSTQVYTHPSGEDKRKAIDSLDQKT</sequence>
<evidence type="ECO:0000256" key="1">
    <source>
        <dbReference type="ARBA" id="ARBA00023125"/>
    </source>
</evidence>
<gene>
    <name evidence="5" type="ORF">S06H3_05799</name>
</gene>
<evidence type="ECO:0000256" key="3">
    <source>
        <dbReference type="SAM" id="MobiDB-lite"/>
    </source>
</evidence>
<dbReference type="SUPFAM" id="SSF56349">
    <property type="entry name" value="DNA breaking-rejoining enzymes"/>
    <property type="match status" value="1"/>
</dbReference>
<feature type="compositionally biased region" description="Basic and acidic residues" evidence="3">
    <location>
        <begin position="187"/>
        <end position="202"/>
    </location>
</feature>
<dbReference type="InterPro" id="IPR011010">
    <property type="entry name" value="DNA_brk_join_enz"/>
</dbReference>
<dbReference type="GO" id="GO:0006310">
    <property type="term" value="P:DNA recombination"/>
    <property type="evidence" value="ECO:0007669"/>
    <property type="project" value="UniProtKB-KW"/>
</dbReference>
<comment type="caution">
    <text evidence="5">The sequence shown here is derived from an EMBL/GenBank/DDBJ whole genome shotgun (WGS) entry which is preliminary data.</text>
</comment>
<feature type="domain" description="Tyr recombinase" evidence="4">
    <location>
        <begin position="3"/>
        <end position="196"/>
    </location>
</feature>
<dbReference type="InterPro" id="IPR050090">
    <property type="entry name" value="Tyrosine_recombinase_XerCD"/>
</dbReference>
<reference evidence="5" key="1">
    <citation type="journal article" date="2014" name="Front. Microbiol.">
        <title>High frequency of phylogenetically diverse reductive dehalogenase-homologous genes in deep subseafloor sedimentary metagenomes.</title>
        <authorList>
            <person name="Kawai M."/>
            <person name="Futagami T."/>
            <person name="Toyoda A."/>
            <person name="Takaki Y."/>
            <person name="Nishi S."/>
            <person name="Hori S."/>
            <person name="Arai W."/>
            <person name="Tsubouchi T."/>
            <person name="Morono Y."/>
            <person name="Uchiyama I."/>
            <person name="Ito T."/>
            <person name="Fujiyama A."/>
            <person name="Inagaki F."/>
            <person name="Takami H."/>
        </authorList>
    </citation>
    <scope>NUCLEOTIDE SEQUENCE</scope>
    <source>
        <strain evidence="5">Expedition CK06-06</strain>
    </source>
</reference>
<accession>X1J6D1</accession>
<evidence type="ECO:0000256" key="2">
    <source>
        <dbReference type="ARBA" id="ARBA00023172"/>
    </source>
</evidence>
<dbReference type="PROSITE" id="PS51898">
    <property type="entry name" value="TYR_RECOMBINASE"/>
    <property type="match status" value="1"/>
</dbReference>
<evidence type="ECO:0000259" key="4">
    <source>
        <dbReference type="PROSITE" id="PS51898"/>
    </source>
</evidence>
<evidence type="ECO:0000313" key="5">
    <source>
        <dbReference type="EMBL" id="GAH90281.1"/>
    </source>
</evidence>
<dbReference type="Pfam" id="PF00589">
    <property type="entry name" value="Phage_integrase"/>
    <property type="match status" value="1"/>
</dbReference>
<dbReference type="CDD" id="cd00397">
    <property type="entry name" value="DNA_BRE_C"/>
    <property type="match status" value="1"/>
</dbReference>
<name>X1J6D1_9ZZZZ</name>
<dbReference type="InterPro" id="IPR002104">
    <property type="entry name" value="Integrase_catalytic"/>
</dbReference>
<dbReference type="InterPro" id="IPR013762">
    <property type="entry name" value="Integrase-like_cat_sf"/>
</dbReference>
<organism evidence="5">
    <name type="scientific">marine sediment metagenome</name>
    <dbReference type="NCBI Taxonomy" id="412755"/>
    <lineage>
        <taxon>unclassified sequences</taxon>
        <taxon>metagenomes</taxon>
        <taxon>ecological metagenomes</taxon>
    </lineage>
</organism>
<keyword evidence="2" id="KW-0233">DNA recombination</keyword>
<dbReference type="Gene3D" id="1.10.443.10">
    <property type="entry name" value="Intergrase catalytic core"/>
    <property type="match status" value="1"/>
</dbReference>
<dbReference type="AlphaFoldDB" id="X1J6D1"/>
<protein>
    <recommendedName>
        <fullName evidence="4">Tyr recombinase domain-containing protein</fullName>
    </recommendedName>
</protein>
<dbReference type="PANTHER" id="PTHR30349">
    <property type="entry name" value="PHAGE INTEGRASE-RELATED"/>
    <property type="match status" value="1"/>
</dbReference>
<keyword evidence="1" id="KW-0238">DNA-binding</keyword>
<dbReference type="EMBL" id="BARV01002187">
    <property type="protein sequence ID" value="GAH90281.1"/>
    <property type="molecule type" value="Genomic_DNA"/>
</dbReference>
<proteinExistence type="predicted"/>
<dbReference type="PANTHER" id="PTHR30349:SF41">
    <property type="entry name" value="INTEGRASE_RECOMBINASE PROTEIN MJ0367-RELATED"/>
    <property type="match status" value="1"/>
</dbReference>
<dbReference type="GO" id="GO:0015074">
    <property type="term" value="P:DNA integration"/>
    <property type="evidence" value="ECO:0007669"/>
    <property type="project" value="InterPro"/>
</dbReference>
<feature type="region of interest" description="Disordered" evidence="3">
    <location>
        <begin position="179"/>
        <end position="202"/>
    </location>
</feature>
<dbReference type="GO" id="GO:0003677">
    <property type="term" value="F:DNA binding"/>
    <property type="evidence" value="ECO:0007669"/>
    <property type="project" value="UniProtKB-KW"/>
</dbReference>